<keyword evidence="4" id="KW-0472">Membrane</keyword>
<dbReference type="AlphaFoldDB" id="A0A5C1Q457"/>
<dbReference type="GO" id="GO:0012505">
    <property type="term" value="C:endomembrane system"/>
    <property type="evidence" value="ECO:0007669"/>
    <property type="project" value="UniProtKB-SubCell"/>
</dbReference>
<dbReference type="InterPro" id="IPR010652">
    <property type="entry name" value="DUF1232"/>
</dbReference>
<dbReference type="RefSeq" id="WP_149505525.1">
    <property type="nucleotide sequence ID" value="NZ_CP035710.1"/>
</dbReference>
<evidence type="ECO:0000313" key="6">
    <source>
        <dbReference type="Proteomes" id="UP000323522"/>
    </source>
</evidence>
<geneLocation type="plasmid" evidence="6">
    <name>psna507_unt10</name>
</geneLocation>
<keyword evidence="3" id="KW-1133">Transmembrane helix</keyword>
<dbReference type="OrthoDB" id="9804184at2"/>
<dbReference type="KEGG" id="snn:EWH46_18735"/>
<dbReference type="EMBL" id="CP035710">
    <property type="protein sequence ID" value="QEN02903.1"/>
    <property type="molecule type" value="Genomic_DNA"/>
</dbReference>
<proteinExistence type="predicted"/>
<comment type="subcellular location">
    <subcellularLocation>
        <location evidence="1">Endomembrane system</location>
        <topology evidence="1">Multi-pass membrane protein</topology>
    </subcellularLocation>
</comment>
<evidence type="ECO:0000256" key="3">
    <source>
        <dbReference type="ARBA" id="ARBA00022989"/>
    </source>
</evidence>
<keyword evidence="2" id="KW-0812">Transmembrane</keyword>
<protein>
    <submittedName>
        <fullName evidence="5">DUF1232 domain-containing protein</fullName>
    </submittedName>
</protein>
<evidence type="ECO:0000256" key="2">
    <source>
        <dbReference type="ARBA" id="ARBA00022692"/>
    </source>
</evidence>
<evidence type="ECO:0000313" key="5">
    <source>
        <dbReference type="EMBL" id="QEN02903.1"/>
    </source>
</evidence>
<dbReference type="Pfam" id="PF06803">
    <property type="entry name" value="DUF1232"/>
    <property type="match status" value="1"/>
</dbReference>
<name>A0A5C1Q457_9BURK</name>
<organism evidence="5 6">
    <name type="scientific">Sphaerotilus sulfidivorans</name>
    <dbReference type="NCBI Taxonomy" id="639200"/>
    <lineage>
        <taxon>Bacteria</taxon>
        <taxon>Pseudomonadati</taxon>
        <taxon>Pseudomonadota</taxon>
        <taxon>Betaproteobacteria</taxon>
        <taxon>Burkholderiales</taxon>
        <taxon>Sphaerotilaceae</taxon>
        <taxon>Sphaerotilus</taxon>
    </lineage>
</organism>
<dbReference type="Proteomes" id="UP000323522">
    <property type="component" value="Plasmid pSna507_unt10"/>
</dbReference>
<sequence>MRTPERSSQVRHLADRLRHWARRIKRDAVTLWFACRNAKTPRAVKLLCLFVVAYALSPIDLIPDFIPVLGYLDDVLLLPGMIWLAVRLLPPAVLEDSRLRAEAWMTEQGRKPVSKVGAAVIVLLWAAAAAGAWACAADTRP</sequence>
<keyword evidence="5" id="KW-0614">Plasmid</keyword>
<evidence type="ECO:0000256" key="1">
    <source>
        <dbReference type="ARBA" id="ARBA00004127"/>
    </source>
</evidence>
<reference evidence="5 6" key="1">
    <citation type="submission" date="2019-02" db="EMBL/GenBank/DDBJ databases">
        <title>Complete Genome Sequence and Methylome Analysis of Sphaerotilus natans subsp. sulfidivorans D-507.</title>
        <authorList>
            <person name="Fomenkov A."/>
            <person name="Gridneva E."/>
            <person name="Smolyakov D."/>
            <person name="Dubinina G."/>
            <person name="Vincze T."/>
            <person name="Grabovich M."/>
            <person name="Roberts R.J."/>
        </authorList>
    </citation>
    <scope>NUCLEOTIDE SEQUENCE [LARGE SCALE GENOMIC DNA]</scope>
    <source>
        <strain evidence="5 6">D-507</strain>
        <plasmid evidence="6">psna507_unt10</plasmid>
    </source>
</reference>
<gene>
    <name evidence="5" type="ORF">EWH46_18735</name>
</gene>
<accession>A0A5C1Q457</accession>
<evidence type="ECO:0000256" key="4">
    <source>
        <dbReference type="ARBA" id="ARBA00023136"/>
    </source>
</evidence>